<evidence type="ECO:0000256" key="2">
    <source>
        <dbReference type="SAM" id="SignalP"/>
    </source>
</evidence>
<organism evidence="4 5">
    <name type="scientific">Adhaeribacter soli</name>
    <dbReference type="NCBI Taxonomy" id="2607655"/>
    <lineage>
        <taxon>Bacteria</taxon>
        <taxon>Pseudomonadati</taxon>
        <taxon>Bacteroidota</taxon>
        <taxon>Cytophagia</taxon>
        <taxon>Cytophagales</taxon>
        <taxon>Hymenobacteraceae</taxon>
        <taxon>Adhaeribacter</taxon>
    </lineage>
</organism>
<sequence>MKNLVSVLAGFLFVFLACTSTQAQSTSGTGTEVTRKSKAKGEMSGTTTMPSNAMREGVMMEGDKILITRNGQTTIMTKDTTFANGTMIMSNGMVKMADGTTMNMKNGDRMDMNGNMMQGRMSQENHEGHDHMRTKTEKDGDVKMKSDTEKLKIEKGKKKKG</sequence>
<keyword evidence="2" id="KW-0732">Signal</keyword>
<gene>
    <name evidence="4" type="ORF">F0P94_04560</name>
</gene>
<evidence type="ECO:0000259" key="3">
    <source>
        <dbReference type="Pfam" id="PF20606"/>
    </source>
</evidence>
<keyword evidence="5" id="KW-1185">Reference proteome</keyword>
<feature type="domain" description="DUF6799" evidence="3">
    <location>
        <begin position="56"/>
        <end position="116"/>
    </location>
</feature>
<feature type="signal peptide" evidence="2">
    <location>
        <begin position="1"/>
        <end position="23"/>
    </location>
</feature>
<reference evidence="4 5" key="1">
    <citation type="submission" date="2019-09" db="EMBL/GenBank/DDBJ databases">
        <title>Genome sequence of Adhaeribacter sp. M2.</title>
        <authorList>
            <person name="Srinivasan S."/>
        </authorList>
    </citation>
    <scope>NUCLEOTIDE SEQUENCE [LARGE SCALE GENOMIC DNA]</scope>
    <source>
        <strain evidence="4 5">M2</strain>
    </source>
</reference>
<proteinExistence type="predicted"/>
<feature type="region of interest" description="Disordered" evidence="1">
    <location>
        <begin position="119"/>
        <end position="161"/>
    </location>
</feature>
<evidence type="ECO:0000313" key="4">
    <source>
        <dbReference type="EMBL" id="KAA9340703.1"/>
    </source>
</evidence>
<dbReference type="RefSeq" id="WP_150902630.1">
    <property type="nucleotide sequence ID" value="NZ_VTWT01000002.1"/>
</dbReference>
<dbReference type="AlphaFoldDB" id="A0A5N1J1P0"/>
<dbReference type="EMBL" id="VTWT01000002">
    <property type="protein sequence ID" value="KAA9340703.1"/>
    <property type="molecule type" value="Genomic_DNA"/>
</dbReference>
<dbReference type="Proteomes" id="UP000326570">
    <property type="component" value="Unassembled WGS sequence"/>
</dbReference>
<feature type="region of interest" description="Disordered" evidence="1">
    <location>
        <begin position="24"/>
        <end position="51"/>
    </location>
</feature>
<dbReference type="InterPro" id="IPR046478">
    <property type="entry name" value="DUF6799"/>
</dbReference>
<name>A0A5N1J1P0_9BACT</name>
<feature type="chain" id="PRO_5024943190" description="DUF6799 domain-containing protein" evidence="2">
    <location>
        <begin position="24"/>
        <end position="161"/>
    </location>
</feature>
<evidence type="ECO:0000256" key="1">
    <source>
        <dbReference type="SAM" id="MobiDB-lite"/>
    </source>
</evidence>
<evidence type="ECO:0000313" key="5">
    <source>
        <dbReference type="Proteomes" id="UP000326570"/>
    </source>
</evidence>
<feature type="compositionally biased region" description="Basic and acidic residues" evidence="1">
    <location>
        <begin position="123"/>
        <end position="154"/>
    </location>
</feature>
<dbReference type="Pfam" id="PF20606">
    <property type="entry name" value="DUF6799"/>
    <property type="match status" value="1"/>
</dbReference>
<accession>A0A5N1J1P0</accession>
<dbReference type="PROSITE" id="PS51257">
    <property type="entry name" value="PROKAR_LIPOPROTEIN"/>
    <property type="match status" value="1"/>
</dbReference>
<comment type="caution">
    <text evidence="4">The sequence shown here is derived from an EMBL/GenBank/DDBJ whole genome shotgun (WGS) entry which is preliminary data.</text>
</comment>
<protein>
    <recommendedName>
        <fullName evidence="3">DUF6799 domain-containing protein</fullName>
    </recommendedName>
</protein>